<evidence type="ECO:0000313" key="10">
    <source>
        <dbReference type="Proteomes" id="UP001152795"/>
    </source>
</evidence>
<dbReference type="GO" id="GO:0046872">
    <property type="term" value="F:metal ion binding"/>
    <property type="evidence" value="ECO:0007669"/>
    <property type="project" value="UniProtKB-KW"/>
</dbReference>
<dbReference type="OrthoDB" id="9923553at2759"/>
<name>A0A7D9E2J2_PARCT</name>
<proteinExistence type="inferred from homology"/>
<dbReference type="Proteomes" id="UP001152795">
    <property type="component" value="Unassembled WGS sequence"/>
</dbReference>
<keyword evidence="6" id="KW-0547">Nucleotide-binding</keyword>
<dbReference type="Gene3D" id="3.30.460.90">
    <property type="match status" value="1"/>
</dbReference>
<gene>
    <name evidence="9" type="ORF">PACLA_8A079709</name>
</gene>
<evidence type="ECO:0000256" key="5">
    <source>
        <dbReference type="ARBA" id="ARBA00022723"/>
    </source>
</evidence>
<reference evidence="9" key="1">
    <citation type="submission" date="2020-04" db="EMBL/GenBank/DDBJ databases">
        <authorList>
            <person name="Alioto T."/>
            <person name="Alioto T."/>
            <person name="Gomez Garrido J."/>
        </authorList>
    </citation>
    <scope>NUCLEOTIDE SEQUENCE</scope>
    <source>
        <strain evidence="9">A484AB</strain>
    </source>
</reference>
<dbReference type="Pfam" id="PF03281">
    <property type="entry name" value="Mab-21"/>
    <property type="match status" value="1"/>
</dbReference>
<evidence type="ECO:0000256" key="7">
    <source>
        <dbReference type="ARBA" id="ARBA00022840"/>
    </source>
</evidence>
<dbReference type="Pfam" id="PF20266">
    <property type="entry name" value="Mab-21_C"/>
    <property type="match status" value="1"/>
</dbReference>
<dbReference type="GO" id="GO:0016779">
    <property type="term" value="F:nucleotidyltransferase activity"/>
    <property type="evidence" value="ECO:0007669"/>
    <property type="project" value="UniProtKB-KW"/>
</dbReference>
<keyword evidence="7" id="KW-0067">ATP-binding</keyword>
<evidence type="ECO:0000256" key="1">
    <source>
        <dbReference type="ARBA" id="ARBA00001946"/>
    </source>
</evidence>
<comment type="similarity">
    <text evidence="2">Belongs to the mab-21 family.</text>
</comment>
<dbReference type="AlphaFoldDB" id="A0A7D9E2J2"/>
<keyword evidence="10" id="KW-1185">Reference proteome</keyword>
<evidence type="ECO:0000256" key="8">
    <source>
        <dbReference type="ARBA" id="ARBA00022842"/>
    </source>
</evidence>
<keyword evidence="3" id="KW-0808">Transferase</keyword>
<comment type="caution">
    <text evidence="9">The sequence shown here is derived from an EMBL/GenBank/DDBJ whole genome shotgun (WGS) entry which is preliminary data.</text>
</comment>
<dbReference type="InterPro" id="IPR046903">
    <property type="entry name" value="Mab-21-like_nuc_Trfase"/>
</dbReference>
<evidence type="ECO:0000256" key="4">
    <source>
        <dbReference type="ARBA" id="ARBA00022695"/>
    </source>
</evidence>
<keyword evidence="4" id="KW-0548">Nucleotidyltransferase</keyword>
<evidence type="ECO:0000313" key="9">
    <source>
        <dbReference type="EMBL" id="CAB4000113.1"/>
    </source>
</evidence>
<evidence type="ECO:0000256" key="2">
    <source>
        <dbReference type="ARBA" id="ARBA00008307"/>
    </source>
</evidence>
<protein>
    <submittedName>
        <fullName evidence="9">Uncharacterized protein</fullName>
    </submittedName>
</protein>
<organism evidence="9 10">
    <name type="scientific">Paramuricea clavata</name>
    <name type="common">Red gorgonian</name>
    <name type="synonym">Violescent sea-whip</name>
    <dbReference type="NCBI Taxonomy" id="317549"/>
    <lineage>
        <taxon>Eukaryota</taxon>
        <taxon>Metazoa</taxon>
        <taxon>Cnidaria</taxon>
        <taxon>Anthozoa</taxon>
        <taxon>Octocorallia</taxon>
        <taxon>Malacalcyonacea</taxon>
        <taxon>Plexauridae</taxon>
        <taxon>Paramuricea</taxon>
    </lineage>
</organism>
<sequence>MPSNSKIGIFRAVNFHLRHSEERMRQQFNKAAACINDLFMTMSDYDVRFHFDPISLDDCRCEVMSKNEVNLLCTMKDFPMQSCILQGDVTSGAVMIRIADHYTTRPDMASWEDIITVDPTMGRCLSTTKLLNSLFDVIQRSILEMSQENQQRSITCRSWPDQISLFVRLDPSTRFRVHLLPMIRMRRSMEPFRKLDKKIQSVFKCFHLPDANVDTISLVAKPNCTDQQLLWRITFNDVENRIFNNPQFLCAKHCLYILDRLCARVCQSWETRGRLLRYHLQTILLVEFKTRPQPKYWTPEKFRSRLKDVVTSLCESLRAKKCLNVFTDVNVFSHFDTDNLKLLAGKLSKFKADQAVISSLF</sequence>
<accession>A0A7D9E2J2</accession>
<dbReference type="InterPro" id="IPR046906">
    <property type="entry name" value="Mab-21_HhH/H2TH-like"/>
</dbReference>
<comment type="cofactor">
    <cofactor evidence="1">
        <name>Mg(2+)</name>
        <dbReference type="ChEBI" id="CHEBI:18420"/>
    </cofactor>
</comment>
<evidence type="ECO:0000256" key="3">
    <source>
        <dbReference type="ARBA" id="ARBA00022679"/>
    </source>
</evidence>
<dbReference type="InterPro" id="IPR024810">
    <property type="entry name" value="MAB21L/cGLR"/>
</dbReference>
<dbReference type="PANTHER" id="PTHR10656">
    <property type="entry name" value="CELL FATE DETERMINING PROTEIN MAB21-RELATED"/>
    <property type="match status" value="1"/>
</dbReference>
<dbReference type="PANTHER" id="PTHR10656:SF42">
    <property type="entry name" value="CYCLIC GMP-AMP SYNTHASE-LIKE PROTEIN-RELATED"/>
    <property type="match status" value="1"/>
</dbReference>
<dbReference type="GO" id="GO:0005524">
    <property type="term" value="F:ATP binding"/>
    <property type="evidence" value="ECO:0007669"/>
    <property type="project" value="UniProtKB-KW"/>
</dbReference>
<dbReference type="EMBL" id="CACRXK020003757">
    <property type="protein sequence ID" value="CAB4000113.1"/>
    <property type="molecule type" value="Genomic_DNA"/>
</dbReference>
<keyword evidence="5" id="KW-0479">Metal-binding</keyword>
<dbReference type="SMART" id="SM01265">
    <property type="entry name" value="Mab-21"/>
    <property type="match status" value="1"/>
</dbReference>
<evidence type="ECO:0000256" key="6">
    <source>
        <dbReference type="ARBA" id="ARBA00022741"/>
    </source>
</evidence>
<keyword evidence="8" id="KW-0460">Magnesium</keyword>
<dbReference type="Gene3D" id="1.10.1410.40">
    <property type="match status" value="1"/>
</dbReference>